<dbReference type="InterPro" id="IPR042097">
    <property type="entry name" value="Aminopeptidase_N-like_N_sf"/>
</dbReference>
<dbReference type="GO" id="GO:0070006">
    <property type="term" value="F:metalloaminopeptidase activity"/>
    <property type="evidence" value="ECO:0007669"/>
    <property type="project" value="TreeGrafter"/>
</dbReference>
<name>J4IBB2_9APHY</name>
<dbReference type="PANTHER" id="PTHR11533">
    <property type="entry name" value="PROTEASE M1 ZINC METALLOPROTEASE"/>
    <property type="match status" value="1"/>
</dbReference>
<dbReference type="AlphaFoldDB" id="J4IBB2"/>
<organism evidence="5 6">
    <name type="scientific">Fibroporia radiculosa</name>
    <dbReference type="NCBI Taxonomy" id="599839"/>
    <lineage>
        <taxon>Eukaryota</taxon>
        <taxon>Fungi</taxon>
        <taxon>Dikarya</taxon>
        <taxon>Basidiomycota</taxon>
        <taxon>Agaricomycotina</taxon>
        <taxon>Agaricomycetes</taxon>
        <taxon>Polyporales</taxon>
        <taxon>Fibroporiaceae</taxon>
        <taxon>Fibroporia</taxon>
    </lineage>
</organism>
<feature type="domain" description="Peptidase M1 membrane alanine aminopeptidase" evidence="3">
    <location>
        <begin position="260"/>
        <end position="380"/>
    </location>
</feature>
<dbReference type="Pfam" id="PF01433">
    <property type="entry name" value="Peptidase_M1"/>
    <property type="match status" value="1"/>
</dbReference>
<dbReference type="GO" id="GO:0005737">
    <property type="term" value="C:cytoplasm"/>
    <property type="evidence" value="ECO:0007669"/>
    <property type="project" value="TreeGrafter"/>
</dbReference>
<dbReference type="Gene3D" id="2.60.40.1730">
    <property type="entry name" value="tricorn interacting facor f3 domain"/>
    <property type="match status" value="1"/>
</dbReference>
<gene>
    <name evidence="5" type="ORF">FIBRA_06528</name>
</gene>
<evidence type="ECO:0000256" key="2">
    <source>
        <dbReference type="PIRSR" id="PIRSR634016-3"/>
    </source>
</evidence>
<evidence type="ECO:0000256" key="1">
    <source>
        <dbReference type="PIRSR" id="PIRSR634016-1"/>
    </source>
</evidence>
<dbReference type="InterPro" id="IPR050344">
    <property type="entry name" value="Peptidase_M1_aminopeptidases"/>
</dbReference>
<dbReference type="GO" id="GO:0043171">
    <property type="term" value="P:peptide catabolic process"/>
    <property type="evidence" value="ECO:0007669"/>
    <property type="project" value="TreeGrafter"/>
</dbReference>
<dbReference type="RefSeq" id="XP_012183639.1">
    <property type="nucleotide sequence ID" value="XM_012328249.1"/>
</dbReference>
<reference evidence="5 6" key="1">
    <citation type="journal article" date="2012" name="Appl. Environ. Microbiol.">
        <title>Short-read sequencing for genomic analysis of the brown rot fungus Fibroporia radiculosa.</title>
        <authorList>
            <person name="Tang J.D."/>
            <person name="Perkins A.D."/>
            <person name="Sonstegard T.S."/>
            <person name="Schroeder S.G."/>
            <person name="Burgess S.C."/>
            <person name="Diehl S.V."/>
        </authorList>
    </citation>
    <scope>NUCLEOTIDE SEQUENCE [LARGE SCALE GENOMIC DNA]</scope>
    <source>
        <strain evidence="5 6">TFFH 294</strain>
    </source>
</reference>
<evidence type="ECO:0000313" key="5">
    <source>
        <dbReference type="EMBL" id="CCM04356.1"/>
    </source>
</evidence>
<evidence type="ECO:0000313" key="6">
    <source>
        <dbReference type="Proteomes" id="UP000006352"/>
    </source>
</evidence>
<accession>J4IBB2</accession>
<feature type="active site" description="Proton acceptor" evidence="1">
    <location>
        <position position="340"/>
    </location>
</feature>
<dbReference type="GO" id="GO:0006508">
    <property type="term" value="P:proteolysis"/>
    <property type="evidence" value="ECO:0007669"/>
    <property type="project" value="TreeGrafter"/>
</dbReference>
<dbReference type="EMBL" id="HE797152">
    <property type="protein sequence ID" value="CCM04356.1"/>
    <property type="molecule type" value="Genomic_DNA"/>
</dbReference>
<feature type="binding site" evidence="2">
    <location>
        <position position="371"/>
    </location>
    <ligand>
        <name>Zn(2+)</name>
        <dbReference type="ChEBI" id="CHEBI:29105"/>
        <note>catalytic</note>
    </ligand>
</feature>
<dbReference type="InParanoid" id="J4IBB2"/>
<dbReference type="InterPro" id="IPR027268">
    <property type="entry name" value="Peptidase_M4/M1_CTD_sf"/>
</dbReference>
<dbReference type="InterPro" id="IPR034016">
    <property type="entry name" value="M1_APN-typ"/>
</dbReference>
<dbReference type="Gene3D" id="1.10.390.10">
    <property type="entry name" value="Neutral Protease Domain 2"/>
    <property type="match status" value="1"/>
</dbReference>
<dbReference type="STRING" id="599839.J4IBB2"/>
<feature type="domain" description="Aminopeptidase N-like N-terminal" evidence="4">
    <location>
        <begin position="15"/>
        <end position="180"/>
    </location>
</feature>
<dbReference type="Pfam" id="PF17900">
    <property type="entry name" value="Peptidase_M1_N"/>
    <property type="match status" value="1"/>
</dbReference>
<dbReference type="Proteomes" id="UP000006352">
    <property type="component" value="Unassembled WGS sequence"/>
</dbReference>
<dbReference type="InterPro" id="IPR045357">
    <property type="entry name" value="Aminopeptidase_N-like_N"/>
</dbReference>
<dbReference type="GeneID" id="24099267"/>
<dbReference type="OrthoDB" id="10031169at2759"/>
<proteinExistence type="predicted"/>
<feature type="binding site" evidence="2">
    <location>
        <position position="343"/>
    </location>
    <ligand>
        <name>Zn(2+)</name>
        <dbReference type="ChEBI" id="CHEBI:29105"/>
        <note>catalytic</note>
    </ligand>
</feature>
<sequence>MSDSTANRLPTNVRPKHYDLTVVTDLVNSTFYGTVKVKLDVQEQTSQIIFHTKDLELYQLVVYSDVLGIGQTAASTSFDTKTERAIVTLSTALPASSKAVLDVRFTAGLTDSLIGYYRSVGGTDAKDICSITQFEPTSARQALPCWDEPLLKATFAVTLISRADTVNLSNMPIVSEVGYATGLDAWLDGRLANSNDQWKMTRFETTPPVAQVSFASLLNFDSFADVYIFVGVREWSFCVSGKLLHESSERENPTAAFAGFALDVKRQALVLYEQVFQIEYPLPKLDTLVVSDFDANAMENWARSPSESGLITGRNSAFLLDPKAESLNVKRQIATTVTHEVAHMWLVLFSDTVLFGNITTMEWWDNLYLNEGFATLMAKVTILGEEQYQI</sequence>
<dbReference type="HOGENOM" id="CLU_003705_4_4_1"/>
<dbReference type="PANTHER" id="PTHR11533:SF174">
    <property type="entry name" value="PUROMYCIN-SENSITIVE AMINOPEPTIDASE-RELATED"/>
    <property type="match status" value="1"/>
</dbReference>
<dbReference type="InterPro" id="IPR014782">
    <property type="entry name" value="Peptidase_M1_dom"/>
</dbReference>
<evidence type="ECO:0000259" key="3">
    <source>
        <dbReference type="Pfam" id="PF01433"/>
    </source>
</evidence>
<comment type="cofactor">
    <cofactor evidence="2">
        <name>Zn(2+)</name>
        <dbReference type="ChEBI" id="CHEBI:29105"/>
    </cofactor>
    <text evidence="2">Binds 1 zinc ion per subunit.</text>
</comment>
<dbReference type="GO" id="GO:0016020">
    <property type="term" value="C:membrane"/>
    <property type="evidence" value="ECO:0007669"/>
    <property type="project" value="TreeGrafter"/>
</dbReference>
<feature type="binding site" evidence="2">
    <location>
        <position position="339"/>
    </location>
    <ligand>
        <name>Zn(2+)</name>
        <dbReference type="ChEBI" id="CHEBI:29105"/>
        <note>catalytic</note>
    </ligand>
</feature>
<keyword evidence="6" id="KW-1185">Reference proteome</keyword>
<dbReference type="GO" id="GO:0005615">
    <property type="term" value="C:extracellular space"/>
    <property type="evidence" value="ECO:0007669"/>
    <property type="project" value="TreeGrafter"/>
</dbReference>
<evidence type="ECO:0000259" key="4">
    <source>
        <dbReference type="Pfam" id="PF17900"/>
    </source>
</evidence>
<protein>
    <submittedName>
        <fullName evidence="5">Uncharacterized protein</fullName>
    </submittedName>
</protein>
<dbReference type="SUPFAM" id="SSF63737">
    <property type="entry name" value="Leukotriene A4 hydrolase N-terminal domain"/>
    <property type="match status" value="1"/>
</dbReference>
<dbReference type="CDD" id="cd09601">
    <property type="entry name" value="M1_APN-Q_like"/>
    <property type="match status" value="1"/>
</dbReference>
<dbReference type="SUPFAM" id="SSF55486">
    <property type="entry name" value="Metalloproteases ('zincins'), catalytic domain"/>
    <property type="match status" value="1"/>
</dbReference>
<dbReference type="GO" id="GO:0042277">
    <property type="term" value="F:peptide binding"/>
    <property type="evidence" value="ECO:0007669"/>
    <property type="project" value="TreeGrafter"/>
</dbReference>
<dbReference type="GO" id="GO:0008270">
    <property type="term" value="F:zinc ion binding"/>
    <property type="evidence" value="ECO:0007669"/>
    <property type="project" value="InterPro"/>
</dbReference>
<keyword evidence="2" id="KW-0862">Zinc</keyword>
<keyword evidence="2" id="KW-0479">Metal-binding</keyword>